<keyword evidence="1" id="KW-0805">Transcription regulation</keyword>
<dbReference type="InterPro" id="IPR036390">
    <property type="entry name" value="WH_DNA-bd_sf"/>
</dbReference>
<keyword evidence="3" id="KW-0804">Transcription</keyword>
<evidence type="ECO:0000259" key="4">
    <source>
        <dbReference type="PROSITE" id="PS50995"/>
    </source>
</evidence>
<evidence type="ECO:0000256" key="1">
    <source>
        <dbReference type="ARBA" id="ARBA00023015"/>
    </source>
</evidence>
<protein>
    <submittedName>
        <fullName evidence="5">MarR family transcriptional regulator</fullName>
    </submittedName>
</protein>
<sequence length="145" mass="16666">MIEDSIAFIANYFWEKSIKNINNTLSDKQAGSFNMNDYYYLTSIHQLGSPKLGELADKLNLTKPAISALVKRLEKNQLIIKKQSEQDKRVFRVKLTDKGIKIIEGDNKLYLELSNIISELLTNEEMDGINNLLFQVVSKLKEKQL</sequence>
<dbReference type="EMBL" id="JBJIAA010000007">
    <property type="protein sequence ID" value="MFL0250675.1"/>
    <property type="molecule type" value="Genomic_DNA"/>
</dbReference>
<evidence type="ECO:0000313" key="5">
    <source>
        <dbReference type="EMBL" id="MFL0250675.1"/>
    </source>
</evidence>
<feature type="domain" description="HTH marR-type" evidence="4">
    <location>
        <begin position="1"/>
        <end position="138"/>
    </location>
</feature>
<dbReference type="Gene3D" id="1.10.10.10">
    <property type="entry name" value="Winged helix-like DNA-binding domain superfamily/Winged helix DNA-binding domain"/>
    <property type="match status" value="1"/>
</dbReference>
<dbReference type="InterPro" id="IPR036388">
    <property type="entry name" value="WH-like_DNA-bd_sf"/>
</dbReference>
<comment type="caution">
    <text evidence="5">The sequence shown here is derived from an EMBL/GenBank/DDBJ whole genome shotgun (WGS) entry which is preliminary data.</text>
</comment>
<dbReference type="InterPro" id="IPR000835">
    <property type="entry name" value="HTH_MarR-typ"/>
</dbReference>
<proteinExistence type="predicted"/>
<keyword evidence="2" id="KW-0238">DNA-binding</keyword>
<evidence type="ECO:0000256" key="2">
    <source>
        <dbReference type="ARBA" id="ARBA00023125"/>
    </source>
</evidence>
<dbReference type="Proteomes" id="UP001623592">
    <property type="component" value="Unassembled WGS sequence"/>
</dbReference>
<dbReference type="PRINTS" id="PR00598">
    <property type="entry name" value="HTHMARR"/>
</dbReference>
<reference evidence="5 6" key="1">
    <citation type="submission" date="2024-11" db="EMBL/GenBank/DDBJ databases">
        <authorList>
            <person name="Heng Y.C."/>
            <person name="Lim A.C.H."/>
            <person name="Lee J.K.Y."/>
            <person name="Kittelmann S."/>
        </authorList>
    </citation>
    <scope>NUCLEOTIDE SEQUENCE [LARGE SCALE GENOMIC DNA]</scope>
    <source>
        <strain evidence="5 6">WILCCON 0114</strain>
    </source>
</reference>
<dbReference type="PANTHER" id="PTHR42756:SF1">
    <property type="entry name" value="TRANSCRIPTIONAL REPRESSOR OF EMRAB OPERON"/>
    <property type="match status" value="1"/>
</dbReference>
<evidence type="ECO:0000313" key="6">
    <source>
        <dbReference type="Proteomes" id="UP001623592"/>
    </source>
</evidence>
<accession>A0ABW8TE27</accession>
<evidence type="ECO:0000256" key="3">
    <source>
        <dbReference type="ARBA" id="ARBA00023163"/>
    </source>
</evidence>
<gene>
    <name evidence="5" type="ORF">ACJDT4_09605</name>
</gene>
<organism evidence="5 6">
    <name type="scientific">Clostridium neuense</name>
    <dbReference type="NCBI Taxonomy" id="1728934"/>
    <lineage>
        <taxon>Bacteria</taxon>
        <taxon>Bacillati</taxon>
        <taxon>Bacillota</taxon>
        <taxon>Clostridia</taxon>
        <taxon>Eubacteriales</taxon>
        <taxon>Clostridiaceae</taxon>
        <taxon>Clostridium</taxon>
    </lineage>
</organism>
<dbReference type="RefSeq" id="WP_406787340.1">
    <property type="nucleotide sequence ID" value="NZ_JBJIAA010000007.1"/>
</dbReference>
<dbReference type="SMART" id="SM00347">
    <property type="entry name" value="HTH_MARR"/>
    <property type="match status" value="1"/>
</dbReference>
<name>A0ABW8TE27_9CLOT</name>
<dbReference type="SUPFAM" id="SSF46785">
    <property type="entry name" value="Winged helix' DNA-binding domain"/>
    <property type="match status" value="1"/>
</dbReference>
<keyword evidence="6" id="KW-1185">Reference proteome</keyword>
<dbReference type="Pfam" id="PF01047">
    <property type="entry name" value="MarR"/>
    <property type="match status" value="1"/>
</dbReference>
<dbReference type="PANTHER" id="PTHR42756">
    <property type="entry name" value="TRANSCRIPTIONAL REGULATOR, MARR"/>
    <property type="match status" value="1"/>
</dbReference>
<dbReference type="PROSITE" id="PS50995">
    <property type="entry name" value="HTH_MARR_2"/>
    <property type="match status" value="1"/>
</dbReference>